<dbReference type="SUPFAM" id="SSF52540">
    <property type="entry name" value="P-loop containing nucleoside triphosphate hydrolases"/>
    <property type="match status" value="1"/>
</dbReference>
<dbReference type="EMBL" id="CAEZXR010000348">
    <property type="protein sequence ID" value="CAB4727546.1"/>
    <property type="molecule type" value="Genomic_DNA"/>
</dbReference>
<name>A0A6J6RYJ8_9ZZZZ</name>
<dbReference type="InterPro" id="IPR027417">
    <property type="entry name" value="P-loop_NTPase"/>
</dbReference>
<evidence type="ECO:0000313" key="1">
    <source>
        <dbReference type="EMBL" id="CAB4727546.1"/>
    </source>
</evidence>
<organism evidence="1">
    <name type="scientific">freshwater metagenome</name>
    <dbReference type="NCBI Taxonomy" id="449393"/>
    <lineage>
        <taxon>unclassified sequences</taxon>
        <taxon>metagenomes</taxon>
        <taxon>ecological metagenomes</taxon>
    </lineage>
</organism>
<sequence length="216" mass="24568">MIALPAHGFVMLSMPKCASTTLVTSLQGHAEILLRINPGLKHINAKSFHNRMVPVLRLGGYRREDYEVVSLFREPVAWLESWWRYRQRPALDREDSAKFTGEISFERFVGAYLDGEPGSVKGRQARFLALSDDLDIGVDRLFALERPDVWEGWIADKLGRPLEVTSKNWSTVRAEPVLSDSMRARLTEHYAPEYDLYERLLPTGQWAPPPGYVPGA</sequence>
<gene>
    <name evidence="1" type="ORF">UFOPK2579_02381</name>
</gene>
<protein>
    <submittedName>
        <fullName evidence="1">Unannotated protein</fullName>
    </submittedName>
</protein>
<dbReference type="AlphaFoldDB" id="A0A6J6RYJ8"/>
<reference evidence="1" key="1">
    <citation type="submission" date="2020-05" db="EMBL/GenBank/DDBJ databases">
        <authorList>
            <person name="Chiriac C."/>
            <person name="Salcher M."/>
            <person name="Ghai R."/>
            <person name="Kavagutti S V."/>
        </authorList>
    </citation>
    <scope>NUCLEOTIDE SEQUENCE</scope>
</reference>
<proteinExistence type="predicted"/>
<accession>A0A6J6RYJ8</accession>
<dbReference type="Gene3D" id="3.40.50.300">
    <property type="entry name" value="P-loop containing nucleotide triphosphate hydrolases"/>
    <property type="match status" value="1"/>
</dbReference>